<dbReference type="Pfam" id="PF16220">
    <property type="entry name" value="DUF4880"/>
    <property type="match status" value="1"/>
</dbReference>
<dbReference type="Pfam" id="PF04773">
    <property type="entry name" value="FecR"/>
    <property type="match status" value="1"/>
</dbReference>
<keyword evidence="6" id="KW-1185">Reference proteome</keyword>
<keyword evidence="2" id="KW-0812">Transmembrane</keyword>
<evidence type="ECO:0000256" key="2">
    <source>
        <dbReference type="SAM" id="Phobius"/>
    </source>
</evidence>
<organism evidence="5 6">
    <name type="scientific">Azospirillum oleiclasticum</name>
    <dbReference type="NCBI Taxonomy" id="2735135"/>
    <lineage>
        <taxon>Bacteria</taxon>
        <taxon>Pseudomonadati</taxon>
        <taxon>Pseudomonadota</taxon>
        <taxon>Alphaproteobacteria</taxon>
        <taxon>Rhodospirillales</taxon>
        <taxon>Azospirillaceae</taxon>
        <taxon>Azospirillum</taxon>
    </lineage>
</organism>
<evidence type="ECO:0000259" key="3">
    <source>
        <dbReference type="Pfam" id="PF04773"/>
    </source>
</evidence>
<dbReference type="PIRSF" id="PIRSF018266">
    <property type="entry name" value="FecR"/>
    <property type="match status" value="1"/>
</dbReference>
<dbReference type="InterPro" id="IPR006860">
    <property type="entry name" value="FecR"/>
</dbReference>
<feature type="transmembrane region" description="Helical" evidence="2">
    <location>
        <begin position="104"/>
        <end position="123"/>
    </location>
</feature>
<dbReference type="InterPro" id="IPR012373">
    <property type="entry name" value="Ferrdict_sens_TM"/>
</dbReference>
<keyword evidence="2" id="KW-0472">Membrane</keyword>
<reference evidence="5 6" key="1">
    <citation type="submission" date="2020-05" db="EMBL/GenBank/DDBJ databases">
        <title>Azospirillum oleiclasticum sp. nov, a nitrogen-fixing and heavy crude oil-emulsifying bacterium isolated from the crude oil of Yumen Oilfield.</title>
        <authorList>
            <person name="Wu D."/>
            <person name="Cai M."/>
            <person name="Zhang X."/>
        </authorList>
    </citation>
    <scope>NUCLEOTIDE SEQUENCE [LARGE SCALE GENOMIC DNA]</scope>
    <source>
        <strain evidence="5 6">ROY-1-1-2</strain>
    </source>
</reference>
<name>A0ABX2TJ92_9PROT</name>
<evidence type="ECO:0000259" key="4">
    <source>
        <dbReference type="Pfam" id="PF16220"/>
    </source>
</evidence>
<comment type="caution">
    <text evidence="5">The sequence shown here is derived from an EMBL/GenBank/DDBJ whole genome shotgun (WGS) entry which is preliminary data.</text>
</comment>
<gene>
    <name evidence="5" type="ORF">HND93_31870</name>
</gene>
<feature type="domain" description="FecR N-terminal" evidence="4">
    <location>
        <begin position="28"/>
        <end position="68"/>
    </location>
</feature>
<dbReference type="Gene3D" id="2.60.120.1440">
    <property type="match status" value="1"/>
</dbReference>
<proteinExistence type="predicted"/>
<evidence type="ECO:0000256" key="1">
    <source>
        <dbReference type="SAM" id="MobiDB-lite"/>
    </source>
</evidence>
<dbReference type="Gene3D" id="3.55.50.30">
    <property type="match status" value="1"/>
</dbReference>
<keyword evidence="2" id="KW-1133">Transmembrane helix</keyword>
<feature type="region of interest" description="Disordered" evidence="1">
    <location>
        <begin position="1"/>
        <end position="21"/>
    </location>
</feature>
<evidence type="ECO:0000313" key="6">
    <source>
        <dbReference type="Proteomes" id="UP000584642"/>
    </source>
</evidence>
<protein>
    <submittedName>
        <fullName evidence="5">FecR family protein</fullName>
    </submittedName>
</protein>
<evidence type="ECO:0000313" key="5">
    <source>
        <dbReference type="EMBL" id="NYZ24328.1"/>
    </source>
</evidence>
<dbReference type="Proteomes" id="UP000584642">
    <property type="component" value="Unassembled WGS sequence"/>
</dbReference>
<dbReference type="InterPro" id="IPR032623">
    <property type="entry name" value="FecR_N"/>
</dbReference>
<feature type="domain" description="FecR protein" evidence="3">
    <location>
        <begin position="133"/>
        <end position="224"/>
    </location>
</feature>
<dbReference type="PANTHER" id="PTHR30273:SF2">
    <property type="entry name" value="PROTEIN FECR"/>
    <property type="match status" value="1"/>
</dbReference>
<dbReference type="PANTHER" id="PTHR30273">
    <property type="entry name" value="PERIPLASMIC SIGNAL SENSOR AND SIGMA FACTOR ACTIVATOR FECR-RELATED"/>
    <property type="match status" value="1"/>
</dbReference>
<dbReference type="RefSeq" id="WP_180286104.1">
    <property type="nucleotide sequence ID" value="NZ_JABFDB010000039.1"/>
</dbReference>
<sequence length="339" mass="36401">MDQHSDDGYRQGGSGQGDAFRHSDPITDAALDWYVTLQSGVVDAETLSAFQAWRSCDQRHATAYDRLAGIDRMPELRMATLEHAAATAIPSAPRRSTPRPRVRMRIASLMTATVLLAIGLHLYPELGLALNADVRTSAGERRQVTLPDGSRMMLNTASAAAFDFGGDRRSVRLLAGEAYFEVVPDAARPFTVAAGHSTVRVTGTAFAVRTGDAEDSIVLEHGRIVVDRPGGSDPALELIPGDRVTASARGLSAIVRAEPATLLAWRDGRYIFHEQPFSAVVDDLRRYYGGIVLSLGHRSDQERVSGNYRLDDPVAALKAVAGIAGVPMTVLPGGFIIIG</sequence>
<dbReference type="EMBL" id="JABFDB010000039">
    <property type="protein sequence ID" value="NYZ24328.1"/>
    <property type="molecule type" value="Genomic_DNA"/>
</dbReference>
<accession>A0ABX2TJ92</accession>